<comment type="caution">
    <text evidence="3">The sequence shown here is derived from an EMBL/GenBank/DDBJ whole genome shotgun (WGS) entry which is preliminary data.</text>
</comment>
<evidence type="ECO:0000259" key="2">
    <source>
        <dbReference type="Pfam" id="PF14230"/>
    </source>
</evidence>
<dbReference type="Proteomes" id="UP001501480">
    <property type="component" value="Unassembled WGS sequence"/>
</dbReference>
<sequence length="127" mass="13413">MTTRARVTAAIVLILAIGALLIGLRACSADDGGPDEPGATSEPTPEESLAPVEMSTSQISEAIRTRLDERAGQPTRVECPERVEQKVGTTFECDVFFAEQPNTAPVSTATVEINGPDGAFVWEAVPN</sequence>
<evidence type="ECO:0000256" key="1">
    <source>
        <dbReference type="SAM" id="MobiDB-lite"/>
    </source>
</evidence>
<evidence type="ECO:0000313" key="4">
    <source>
        <dbReference type="Proteomes" id="UP001501480"/>
    </source>
</evidence>
<name>A0ABP5HAL3_9ACTN</name>
<evidence type="ECO:0000313" key="3">
    <source>
        <dbReference type="EMBL" id="GAA2070113.1"/>
    </source>
</evidence>
<organism evidence="3 4">
    <name type="scientific">Aeromicrobium halocynthiae</name>
    <dbReference type="NCBI Taxonomy" id="560557"/>
    <lineage>
        <taxon>Bacteria</taxon>
        <taxon>Bacillati</taxon>
        <taxon>Actinomycetota</taxon>
        <taxon>Actinomycetes</taxon>
        <taxon>Propionibacteriales</taxon>
        <taxon>Nocardioidaceae</taxon>
        <taxon>Aeromicrobium</taxon>
    </lineage>
</organism>
<proteinExistence type="predicted"/>
<accession>A0ABP5HAL3</accession>
<dbReference type="Pfam" id="PF14230">
    <property type="entry name" value="DUF4333"/>
    <property type="match status" value="1"/>
</dbReference>
<dbReference type="InterPro" id="IPR025637">
    <property type="entry name" value="DUF4333"/>
</dbReference>
<dbReference type="EMBL" id="BAAAPY010000001">
    <property type="protein sequence ID" value="GAA2070113.1"/>
    <property type="molecule type" value="Genomic_DNA"/>
</dbReference>
<protein>
    <recommendedName>
        <fullName evidence="2">DUF4333 domain-containing protein</fullName>
    </recommendedName>
</protein>
<dbReference type="RefSeq" id="WP_344323618.1">
    <property type="nucleotide sequence ID" value="NZ_BAAAPY010000001.1"/>
</dbReference>
<feature type="domain" description="DUF4333" evidence="2">
    <location>
        <begin position="49"/>
        <end position="108"/>
    </location>
</feature>
<gene>
    <name evidence="3" type="ORF">GCM10009821_03750</name>
</gene>
<keyword evidence="4" id="KW-1185">Reference proteome</keyword>
<feature type="region of interest" description="Disordered" evidence="1">
    <location>
        <begin position="28"/>
        <end position="60"/>
    </location>
</feature>
<reference evidence="4" key="1">
    <citation type="journal article" date="2019" name="Int. J. Syst. Evol. Microbiol.">
        <title>The Global Catalogue of Microorganisms (GCM) 10K type strain sequencing project: providing services to taxonomists for standard genome sequencing and annotation.</title>
        <authorList>
            <consortium name="The Broad Institute Genomics Platform"/>
            <consortium name="The Broad Institute Genome Sequencing Center for Infectious Disease"/>
            <person name="Wu L."/>
            <person name="Ma J."/>
        </authorList>
    </citation>
    <scope>NUCLEOTIDE SEQUENCE [LARGE SCALE GENOMIC DNA]</scope>
    <source>
        <strain evidence="4">JCM 15749</strain>
    </source>
</reference>